<evidence type="ECO:0000313" key="13">
    <source>
        <dbReference type="Proteomes" id="UP000018951"/>
    </source>
</evidence>
<gene>
    <name evidence="10" type="primary">engB</name>
    <name evidence="12" type="ORF">P857_915</name>
</gene>
<dbReference type="HAMAP" id="MF_00321">
    <property type="entry name" value="GTPase_EngB"/>
    <property type="match status" value="1"/>
</dbReference>
<dbReference type="Proteomes" id="UP000018951">
    <property type="component" value="Unassembled WGS sequence"/>
</dbReference>
<evidence type="ECO:0000256" key="4">
    <source>
        <dbReference type="ARBA" id="ARBA00022723"/>
    </source>
</evidence>
<comment type="similarity">
    <text evidence="2 10">Belongs to the TRAFAC class TrmE-Era-EngA-EngB-Septin-like GTPase superfamily. EngB GTPase family.</text>
</comment>
<proteinExistence type="inferred from homology"/>
<evidence type="ECO:0000256" key="5">
    <source>
        <dbReference type="ARBA" id="ARBA00022741"/>
    </source>
</evidence>
<dbReference type="SUPFAM" id="SSF52540">
    <property type="entry name" value="P-loop containing nucleoside triphosphate hydrolases"/>
    <property type="match status" value="1"/>
</dbReference>
<evidence type="ECO:0000256" key="1">
    <source>
        <dbReference type="ARBA" id="ARBA00001946"/>
    </source>
</evidence>
<evidence type="ECO:0000256" key="6">
    <source>
        <dbReference type="ARBA" id="ARBA00022842"/>
    </source>
</evidence>
<dbReference type="STRING" id="1401685.P857_915"/>
<sequence length="182" mass="20800">MSSFLYKVVASVDSVSLITTPQIVFIGKSNVGKSSLINALLKRKLAYSSKTPGKTRAINLFKTEQEFLLVDVPGYGYAKRSKDERQIWENIVDLFLRTNVSSIKLVFLLIDCRHELKEIDIQAIHYIKSMNLNNIVILTKSDKKMHSGLRETLESSYTMETIAYGKYTKNTQIYSIINKYMS</sequence>
<evidence type="ECO:0000256" key="9">
    <source>
        <dbReference type="ARBA" id="ARBA00023306"/>
    </source>
</evidence>
<evidence type="ECO:0000256" key="2">
    <source>
        <dbReference type="ARBA" id="ARBA00009638"/>
    </source>
</evidence>
<evidence type="ECO:0000256" key="10">
    <source>
        <dbReference type="HAMAP-Rule" id="MF_00321"/>
    </source>
</evidence>
<keyword evidence="9 10" id="KW-0131">Cell cycle</keyword>
<dbReference type="GO" id="GO:0005525">
    <property type="term" value="F:GTP binding"/>
    <property type="evidence" value="ECO:0007669"/>
    <property type="project" value="UniProtKB-UniRule"/>
</dbReference>
<dbReference type="GO" id="GO:0046872">
    <property type="term" value="F:metal ion binding"/>
    <property type="evidence" value="ECO:0007669"/>
    <property type="project" value="UniProtKB-KW"/>
</dbReference>
<protein>
    <recommendedName>
        <fullName evidence="10">Probable GTP-binding protein EngB</fullName>
    </recommendedName>
</protein>
<dbReference type="NCBIfam" id="TIGR03598">
    <property type="entry name" value="GTPase_YsxC"/>
    <property type="match status" value="1"/>
</dbReference>
<dbReference type="CDD" id="cd01876">
    <property type="entry name" value="YihA_EngB"/>
    <property type="match status" value="1"/>
</dbReference>
<name>W2V275_9RICK</name>
<dbReference type="PATRIC" id="fig|1401685.3.peg.149"/>
<dbReference type="InterPro" id="IPR019987">
    <property type="entry name" value="GTP-bd_ribosome_bio_YsxC"/>
</dbReference>
<keyword evidence="5 10" id="KW-0547">Nucleotide-binding</keyword>
<keyword evidence="13" id="KW-1185">Reference proteome</keyword>
<dbReference type="InterPro" id="IPR005225">
    <property type="entry name" value="Small_GTP-bd"/>
</dbReference>
<keyword evidence="4" id="KW-0479">Metal-binding</keyword>
<feature type="domain" description="EngB-type G" evidence="11">
    <location>
        <begin position="19"/>
        <end position="182"/>
    </location>
</feature>
<organism evidence="12 13">
    <name type="scientific">Candidatus Xenolissoclinum pacificiensis L6</name>
    <dbReference type="NCBI Taxonomy" id="1401685"/>
    <lineage>
        <taxon>Bacteria</taxon>
        <taxon>Pseudomonadati</taxon>
        <taxon>Pseudomonadota</taxon>
        <taxon>Alphaproteobacteria</taxon>
        <taxon>Rickettsiales</taxon>
        <taxon>Anaplasmataceae</taxon>
        <taxon>Candidatus Xenolissoclinum</taxon>
    </lineage>
</organism>
<dbReference type="GO" id="GO:0000917">
    <property type="term" value="P:division septum assembly"/>
    <property type="evidence" value="ECO:0007669"/>
    <property type="project" value="UniProtKB-KW"/>
</dbReference>
<dbReference type="PANTHER" id="PTHR11649:SF13">
    <property type="entry name" value="ENGB-TYPE G DOMAIN-CONTAINING PROTEIN"/>
    <property type="match status" value="1"/>
</dbReference>
<evidence type="ECO:0000313" key="12">
    <source>
        <dbReference type="EMBL" id="ETO91742.1"/>
    </source>
</evidence>
<evidence type="ECO:0000256" key="7">
    <source>
        <dbReference type="ARBA" id="ARBA00023134"/>
    </source>
</evidence>
<keyword evidence="3 10" id="KW-0132">Cell division</keyword>
<evidence type="ECO:0000256" key="8">
    <source>
        <dbReference type="ARBA" id="ARBA00023210"/>
    </source>
</evidence>
<keyword evidence="6" id="KW-0460">Magnesium</keyword>
<keyword evidence="8 10" id="KW-0717">Septation</keyword>
<keyword evidence="7 10" id="KW-0342">GTP-binding</keyword>
<dbReference type="InterPro" id="IPR006073">
    <property type="entry name" value="GTP-bd"/>
</dbReference>
<dbReference type="InterPro" id="IPR030393">
    <property type="entry name" value="G_ENGB_dom"/>
</dbReference>
<dbReference type="AlphaFoldDB" id="W2V275"/>
<reference evidence="12 13" key="1">
    <citation type="journal article" date="2013" name="PLoS ONE">
        <title>Bacterial endosymbiosis in a chordate host: long-term co-evolution and conservation of secondary metabolism.</title>
        <authorList>
            <person name="Kwan J.C."/>
            <person name="Schmidt E.W."/>
        </authorList>
    </citation>
    <scope>NUCLEOTIDE SEQUENCE [LARGE SCALE GENOMIC DNA]</scope>
    <source>
        <strain evidence="13">L6</strain>
    </source>
</reference>
<dbReference type="NCBIfam" id="TIGR00231">
    <property type="entry name" value="small_GTP"/>
    <property type="match status" value="1"/>
</dbReference>
<dbReference type="Pfam" id="PF01926">
    <property type="entry name" value="MMR_HSR1"/>
    <property type="match status" value="1"/>
</dbReference>
<comment type="cofactor">
    <cofactor evidence="1">
        <name>Mg(2+)</name>
        <dbReference type="ChEBI" id="CHEBI:18420"/>
    </cofactor>
</comment>
<dbReference type="PROSITE" id="PS51706">
    <property type="entry name" value="G_ENGB"/>
    <property type="match status" value="1"/>
</dbReference>
<dbReference type="PANTHER" id="PTHR11649">
    <property type="entry name" value="MSS1/TRME-RELATED GTP-BINDING PROTEIN"/>
    <property type="match status" value="1"/>
</dbReference>
<dbReference type="Gene3D" id="3.40.50.300">
    <property type="entry name" value="P-loop containing nucleotide triphosphate hydrolases"/>
    <property type="match status" value="1"/>
</dbReference>
<comment type="caution">
    <text evidence="12">The sequence shown here is derived from an EMBL/GenBank/DDBJ whole genome shotgun (WGS) entry which is preliminary data.</text>
</comment>
<accession>W2V275</accession>
<evidence type="ECO:0000259" key="11">
    <source>
        <dbReference type="PROSITE" id="PS51706"/>
    </source>
</evidence>
<dbReference type="EMBL" id="AXCJ01000001">
    <property type="protein sequence ID" value="ETO91742.1"/>
    <property type="molecule type" value="Genomic_DNA"/>
</dbReference>
<dbReference type="InterPro" id="IPR027417">
    <property type="entry name" value="P-loop_NTPase"/>
</dbReference>
<comment type="function">
    <text evidence="10">Necessary for normal cell division and for the maintenance of normal septation.</text>
</comment>
<evidence type="ECO:0000256" key="3">
    <source>
        <dbReference type="ARBA" id="ARBA00022618"/>
    </source>
</evidence>